<evidence type="ECO:0000256" key="2">
    <source>
        <dbReference type="ARBA" id="ARBA00007613"/>
    </source>
</evidence>
<dbReference type="InterPro" id="IPR051906">
    <property type="entry name" value="TolC-like"/>
</dbReference>
<comment type="similarity">
    <text evidence="2">Belongs to the outer membrane factor (OMF) (TC 1.B.17) family.</text>
</comment>
<name>A0A0F6ICE9_LEPIR</name>
<dbReference type="InterPro" id="IPR003423">
    <property type="entry name" value="OMP_efflux"/>
</dbReference>
<keyword evidence="6" id="KW-0472">Membrane</keyword>
<evidence type="ECO:0000256" key="4">
    <source>
        <dbReference type="ARBA" id="ARBA00022452"/>
    </source>
</evidence>
<keyword evidence="4" id="KW-1134">Transmembrane beta strand</keyword>
<gene>
    <name evidence="9" type="ORF">LEP1GSC079_1243</name>
</gene>
<comment type="subcellular location">
    <subcellularLocation>
        <location evidence="1">Cell outer membrane</location>
    </subcellularLocation>
</comment>
<protein>
    <submittedName>
        <fullName evidence="9">Outer membrane efflux protein</fullName>
    </submittedName>
</protein>
<evidence type="ECO:0000256" key="7">
    <source>
        <dbReference type="ARBA" id="ARBA00023237"/>
    </source>
</evidence>
<evidence type="ECO:0000256" key="6">
    <source>
        <dbReference type="ARBA" id="ARBA00023136"/>
    </source>
</evidence>
<keyword evidence="7" id="KW-0998">Cell outer membrane</keyword>
<dbReference type="GO" id="GO:0009279">
    <property type="term" value="C:cell outer membrane"/>
    <property type="evidence" value="ECO:0007669"/>
    <property type="project" value="UniProtKB-SubCell"/>
</dbReference>
<dbReference type="AlphaFoldDB" id="A0A0F6ICE9"/>
<feature type="coiled-coil region" evidence="8">
    <location>
        <begin position="254"/>
        <end position="281"/>
    </location>
</feature>
<dbReference type="PANTHER" id="PTHR30026">
    <property type="entry name" value="OUTER MEMBRANE PROTEIN TOLC"/>
    <property type="match status" value="1"/>
</dbReference>
<dbReference type="EMBL" id="AKWR02000159">
    <property type="protein sequence ID" value="EMJ35724.1"/>
    <property type="molecule type" value="Genomic_DNA"/>
</dbReference>
<dbReference type="Gene3D" id="1.20.1600.10">
    <property type="entry name" value="Outer membrane efflux proteins (OEP)"/>
    <property type="match status" value="1"/>
</dbReference>
<keyword evidence="8" id="KW-0175">Coiled coil</keyword>
<evidence type="ECO:0000313" key="10">
    <source>
        <dbReference type="Proteomes" id="UP000012164"/>
    </source>
</evidence>
<keyword evidence="3" id="KW-0813">Transport</keyword>
<dbReference type="SUPFAM" id="SSF56954">
    <property type="entry name" value="Outer membrane efflux proteins (OEP)"/>
    <property type="match status" value="1"/>
</dbReference>
<evidence type="ECO:0000256" key="1">
    <source>
        <dbReference type="ARBA" id="ARBA00004442"/>
    </source>
</evidence>
<accession>A0A0F6ICE9</accession>
<reference evidence="9 10" key="1">
    <citation type="submission" date="2013-01" db="EMBL/GenBank/DDBJ databases">
        <authorList>
            <person name="Harkins D.M."/>
            <person name="Durkin A.S."/>
            <person name="Brinkac L.M."/>
            <person name="Haft D.H."/>
            <person name="Selengut J.D."/>
            <person name="Sanka R."/>
            <person name="DePew J."/>
            <person name="Purushe J."/>
            <person name="Peacock S.J."/>
            <person name="Thaipadungpanit J."/>
            <person name="Wuthiekanun V.W."/>
            <person name="Day N.P."/>
            <person name="Vinetz J.M."/>
            <person name="Sutton G.G."/>
            <person name="Nierman W.C."/>
            <person name="Fouts D.E."/>
        </authorList>
    </citation>
    <scope>NUCLEOTIDE SEQUENCE [LARGE SCALE GENOMIC DNA]</scope>
    <source>
        <strain evidence="9 10">FPW1039</strain>
    </source>
</reference>
<keyword evidence="5" id="KW-0812">Transmembrane</keyword>
<dbReference type="Proteomes" id="UP000012164">
    <property type="component" value="Unassembled WGS sequence"/>
</dbReference>
<evidence type="ECO:0000313" key="9">
    <source>
        <dbReference type="EMBL" id="EMJ35724.1"/>
    </source>
</evidence>
<dbReference type="GO" id="GO:1990281">
    <property type="term" value="C:efflux pump complex"/>
    <property type="evidence" value="ECO:0007669"/>
    <property type="project" value="TreeGrafter"/>
</dbReference>
<comment type="caution">
    <text evidence="9">The sequence shown here is derived from an EMBL/GenBank/DDBJ whole genome shotgun (WGS) entry which is preliminary data.</text>
</comment>
<organism evidence="9 10">
    <name type="scientific">Leptospira interrogans str. FPW1039</name>
    <dbReference type="NCBI Taxonomy" id="1193040"/>
    <lineage>
        <taxon>Bacteria</taxon>
        <taxon>Pseudomonadati</taxon>
        <taxon>Spirochaetota</taxon>
        <taxon>Spirochaetia</taxon>
        <taxon>Leptospirales</taxon>
        <taxon>Leptospiraceae</taxon>
        <taxon>Leptospira</taxon>
    </lineage>
</organism>
<dbReference type="GO" id="GO:0015562">
    <property type="term" value="F:efflux transmembrane transporter activity"/>
    <property type="evidence" value="ECO:0007669"/>
    <property type="project" value="InterPro"/>
</dbReference>
<sequence>MKRKYHTLILGLMFLTLFFSSKVRSQTTKQPPIKITLDQAVLIGSSNSVVLKVLEAKKEVSKMLITEKWREFLPKFGIQYYGLRNQNVNSADNIYNDIRLTVQQLIFDGGEANLNLEIAKLSELLNEQDFKINLSRLRLDIQKAYFRALALKGKVYIQKKAQEKAQEALRKGQVELRQGFITKVQLMDLESKLKQTEFNVQKSKNDSDQALLDLKQVMNLDYYAEIELNESIFFDFIINAPPNTHNLDELISKAKNGREDLKKMQIIVKKLKNEKEVLDNQYMPKVYVGAYAGRNGNNNQFTHDSYGVNFNLVMPLGSSVVQSNGNTGVQKDGNGIQTYPGFGNQTVGPGTNSYNSTSVRLFDNLSQSRKAMEGEIQLAEALLNYRNMENQVGFEIKKSVDKLNQSWELINIANSRINLQVESGRAMAAKVAYGHAKKEDQINSELEMIKSQEDLTDALTSYAINCYEYAQITTDEGGLRKLIQYSKGSGNSILSNLIKNQETGSKPKK</sequence>
<evidence type="ECO:0000256" key="3">
    <source>
        <dbReference type="ARBA" id="ARBA00022448"/>
    </source>
</evidence>
<dbReference type="PANTHER" id="PTHR30026:SF20">
    <property type="entry name" value="OUTER MEMBRANE PROTEIN TOLC"/>
    <property type="match status" value="1"/>
</dbReference>
<dbReference type="Pfam" id="PF02321">
    <property type="entry name" value="OEP"/>
    <property type="match status" value="1"/>
</dbReference>
<proteinExistence type="inferred from homology"/>
<evidence type="ECO:0000256" key="5">
    <source>
        <dbReference type="ARBA" id="ARBA00022692"/>
    </source>
</evidence>
<dbReference type="GO" id="GO:0015288">
    <property type="term" value="F:porin activity"/>
    <property type="evidence" value="ECO:0007669"/>
    <property type="project" value="TreeGrafter"/>
</dbReference>
<evidence type="ECO:0000256" key="8">
    <source>
        <dbReference type="SAM" id="Coils"/>
    </source>
</evidence>